<sequence>MEDRRNMDGPSGRVPCHSTPKKALRPTDFAQYVPISLPGGTSGSTGWAGGTRYARSLNTYCISCRRRAPTSRLFLAVSPSVALACVRPVHTLSLPDFYLATTHSRPPAPYPELIHPHNHAFPSYGVFVESTYLFLSPTSAPDHRPFSQFNSHVASVPLPPVYAHTLQCLSSPSLALDAAVSRVPSHCSKRPAYARDGCILPPPTLHVHIAVQPGYAHNLFLSLSLCLRQTQTPPFTWLLSQFDSHTLTPDGTPSSPLLSEDTSAMIPLQPGDDGGGGDRIPSSYLQVPSRAHRCTRVMCVSCICGLVHTRTRALLVHYCERKTACVHHLLKPVQLKNFVSRSFSCWTQPPIRHDLCRLRLAHRSIRYGGFEEADEPPCPSHHDHQALKPKISTGGGVTGEDSMPARTPATGTPARAREGCGTDEVTLAS</sequence>
<proteinExistence type="predicted"/>
<dbReference type="Proteomes" id="UP000830671">
    <property type="component" value="Chromosome 1"/>
</dbReference>
<dbReference type="KEGG" id="clup:CLUP02_01323"/>
<protein>
    <submittedName>
        <fullName evidence="2">Uncharacterized protein</fullName>
    </submittedName>
</protein>
<keyword evidence="3" id="KW-1185">Reference proteome</keyword>
<dbReference type="GeneID" id="73335374"/>
<evidence type="ECO:0000313" key="3">
    <source>
        <dbReference type="Proteomes" id="UP000830671"/>
    </source>
</evidence>
<name>A0A9Q8SC34_9PEZI</name>
<organism evidence="2 3">
    <name type="scientific">Colletotrichum lupini</name>
    <dbReference type="NCBI Taxonomy" id="145971"/>
    <lineage>
        <taxon>Eukaryota</taxon>
        <taxon>Fungi</taxon>
        <taxon>Dikarya</taxon>
        <taxon>Ascomycota</taxon>
        <taxon>Pezizomycotina</taxon>
        <taxon>Sordariomycetes</taxon>
        <taxon>Hypocreomycetidae</taxon>
        <taxon>Glomerellales</taxon>
        <taxon>Glomerellaceae</taxon>
        <taxon>Colletotrichum</taxon>
        <taxon>Colletotrichum acutatum species complex</taxon>
    </lineage>
</organism>
<dbReference type="AlphaFoldDB" id="A0A9Q8SC34"/>
<feature type="compositionally biased region" description="Low complexity" evidence="1">
    <location>
        <begin position="404"/>
        <end position="414"/>
    </location>
</feature>
<evidence type="ECO:0000313" key="2">
    <source>
        <dbReference type="EMBL" id="UQC74671.1"/>
    </source>
</evidence>
<dbReference type="RefSeq" id="XP_049136321.1">
    <property type="nucleotide sequence ID" value="XM_049280364.1"/>
</dbReference>
<dbReference type="EMBL" id="CP019471">
    <property type="protein sequence ID" value="UQC74671.1"/>
    <property type="molecule type" value="Genomic_DNA"/>
</dbReference>
<feature type="region of interest" description="Disordered" evidence="1">
    <location>
        <begin position="373"/>
        <end position="429"/>
    </location>
</feature>
<reference evidence="2" key="1">
    <citation type="journal article" date="2021" name="Mol. Plant Microbe Interact.">
        <title>Complete Genome Sequence of the Plant-Pathogenic Fungus Colletotrichum lupini.</title>
        <authorList>
            <person name="Baroncelli R."/>
            <person name="Pensec F."/>
            <person name="Da Lio D."/>
            <person name="Boufleur T."/>
            <person name="Vicente I."/>
            <person name="Sarrocco S."/>
            <person name="Picot A."/>
            <person name="Baraldi E."/>
            <person name="Sukno S."/>
            <person name="Thon M."/>
            <person name="Le Floch G."/>
        </authorList>
    </citation>
    <scope>NUCLEOTIDE SEQUENCE</scope>
    <source>
        <strain evidence="2">IMI 504893</strain>
    </source>
</reference>
<feature type="region of interest" description="Disordered" evidence="1">
    <location>
        <begin position="1"/>
        <end position="21"/>
    </location>
</feature>
<evidence type="ECO:0000256" key="1">
    <source>
        <dbReference type="SAM" id="MobiDB-lite"/>
    </source>
</evidence>
<gene>
    <name evidence="2" type="ORF">CLUP02_01323</name>
</gene>
<accession>A0A9Q8SC34</accession>